<dbReference type="GO" id="GO:0003723">
    <property type="term" value="F:RNA binding"/>
    <property type="evidence" value="ECO:0007669"/>
    <property type="project" value="InterPro"/>
</dbReference>
<dbReference type="GO" id="GO:0009451">
    <property type="term" value="P:RNA modification"/>
    <property type="evidence" value="ECO:0007669"/>
    <property type="project" value="InterPro"/>
</dbReference>
<feature type="domain" description="DYW" evidence="4">
    <location>
        <begin position="646"/>
        <end position="727"/>
    </location>
</feature>
<dbReference type="Pfam" id="PF14432">
    <property type="entry name" value="DYW_deaminase"/>
    <property type="match status" value="1"/>
</dbReference>
<dbReference type="Gene3D" id="1.25.40.10">
    <property type="entry name" value="Tetratricopeptide repeat domain"/>
    <property type="match status" value="5"/>
</dbReference>
<name>D8TCL5_SELML</name>
<dbReference type="GO" id="GO:0005739">
    <property type="term" value="C:mitochondrion"/>
    <property type="evidence" value="ECO:0007669"/>
    <property type="project" value="UniProtKB-ARBA"/>
</dbReference>
<dbReference type="InterPro" id="IPR002885">
    <property type="entry name" value="PPR_rpt"/>
</dbReference>
<feature type="repeat" description="PPR" evidence="3">
    <location>
        <begin position="392"/>
        <end position="426"/>
    </location>
</feature>
<dbReference type="Pfam" id="PF01535">
    <property type="entry name" value="PPR"/>
    <property type="match status" value="4"/>
</dbReference>
<keyword evidence="1" id="KW-0677">Repeat</keyword>
<evidence type="ECO:0000256" key="2">
    <source>
        <dbReference type="ARBA" id="ARBA00061659"/>
    </source>
</evidence>
<comment type="similarity">
    <text evidence="2">Belongs to the PPR family. PCMP-E subfamily.</text>
</comment>
<sequence length="727" mass="78434">MPLRNNGSGSINALAAALRQCGSRAALDEGKRLHAQLVASNQDSSTFLGNLLVQMYGNCGCMDAAAAAFHRISVPNVYSFSILMSAYAQNGYGSEAVLVFHRMEMEGIRADRVAYVALLNALRLCSSGKQHGMLLARGKQIESRMTESGILSTTPVLGNALITLYRHCGSMVDAEATFEAMQRRDTISWNAMIAAWLDHGQAAQALHLYQALLRQPDVRPDDTTFASVLSGCCHHLSTGRSVHAALLAARGDVAADVFLSNSLVQMYARCGSVLEARAVFDAMRQRNTVSWNIIIWAMYAKCGDVDAAVEVFERCSCPDRVSWNGIMAAFAGSGHFREALQVMRQMEVEGVALDAATLSCGVAACSGLGGVGGLGQGRALHARIRSCGYEQLPAVGNALLHMYGKCGRIREARLVFDGMEARGVIAWNAMLGAYAQHGHASEAVELFRGMSLEMEADEVTVSSVLHACCHAGMLERGCCCFGSMSADYGVAPTAEHLVMVVDLLSRVGKLQDAEELITHAYQHQLVPGAPDDAVCWRALLGACRLQGSPDRGVRAAEKLMALEPADSAAYVLLSTIYSRAGRLEEAASVRRRMDMRGVVKPAGWSAIEVNNKVHEFVSADSSPPELAATLEALAAEMQRAGYVPDDPGHGDKERLGSYHSEKLAIAFGIRSTPAGTSLHIVKNLRVCADCHSATKYISRIVGRQIIVRDTYRFHTFDKGTCSCQDFW</sequence>
<dbReference type="PANTHER" id="PTHR47926:SF533">
    <property type="entry name" value="DYW DOMAIN-CONTAINING PROTEIN"/>
    <property type="match status" value="1"/>
</dbReference>
<evidence type="ECO:0000256" key="3">
    <source>
        <dbReference type="PROSITE-ProRule" id="PRU00708"/>
    </source>
</evidence>
<gene>
    <name evidence="5" type="ORF">SELMODRAFT_136939</name>
</gene>
<dbReference type="SUPFAM" id="SSF48452">
    <property type="entry name" value="TPR-like"/>
    <property type="match status" value="2"/>
</dbReference>
<evidence type="ECO:0000313" key="5">
    <source>
        <dbReference type="EMBL" id="EFJ05598.1"/>
    </source>
</evidence>
<dbReference type="InterPro" id="IPR046848">
    <property type="entry name" value="E_motif"/>
</dbReference>
<dbReference type="EMBL" id="GL377718">
    <property type="protein sequence ID" value="EFJ05598.1"/>
    <property type="molecule type" value="Genomic_DNA"/>
</dbReference>
<proteinExistence type="inferred from homology"/>
<dbReference type="Pfam" id="PF20431">
    <property type="entry name" value="E_motif"/>
    <property type="match status" value="1"/>
</dbReference>
<dbReference type="GO" id="GO:0008270">
    <property type="term" value="F:zinc ion binding"/>
    <property type="evidence" value="ECO:0007669"/>
    <property type="project" value="InterPro"/>
</dbReference>
<dbReference type="Pfam" id="PF13041">
    <property type="entry name" value="PPR_2"/>
    <property type="match status" value="3"/>
</dbReference>
<dbReference type="Gramene" id="EFJ05598">
    <property type="protein sequence ID" value="EFJ05598"/>
    <property type="gene ID" value="SELMODRAFT_136939"/>
</dbReference>
<accession>D8TCL5</accession>
<feature type="repeat" description="PPR" evidence="3">
    <location>
        <begin position="185"/>
        <end position="220"/>
    </location>
</feature>
<dbReference type="InParanoid" id="D8TCL5"/>
<feature type="repeat" description="PPR" evidence="3">
    <location>
        <begin position="319"/>
        <end position="353"/>
    </location>
</feature>
<dbReference type="InterPro" id="IPR011990">
    <property type="entry name" value="TPR-like_helical_dom_sf"/>
</dbReference>
<dbReference type="NCBIfam" id="TIGR00756">
    <property type="entry name" value="PPR"/>
    <property type="match status" value="5"/>
</dbReference>
<dbReference type="eggNOG" id="KOG4197">
    <property type="taxonomic scope" value="Eukaryota"/>
</dbReference>
<dbReference type="InterPro" id="IPR046960">
    <property type="entry name" value="PPR_At4g14850-like_plant"/>
</dbReference>
<dbReference type="Proteomes" id="UP000001514">
    <property type="component" value="Unassembled WGS sequence"/>
</dbReference>
<feature type="repeat" description="PPR" evidence="3">
    <location>
        <begin position="76"/>
        <end position="110"/>
    </location>
</feature>
<evidence type="ECO:0000313" key="6">
    <source>
        <dbReference type="Proteomes" id="UP000001514"/>
    </source>
</evidence>
<dbReference type="FunFam" id="1.25.40.10:FF:001093">
    <property type="entry name" value="Pentatricopeptide repeat-containing protein At2g34400"/>
    <property type="match status" value="1"/>
</dbReference>
<dbReference type="PROSITE" id="PS51375">
    <property type="entry name" value="PPR"/>
    <property type="match status" value="6"/>
</dbReference>
<dbReference type="FunFam" id="1.25.40.10:FF:000205">
    <property type="entry name" value="Pentatricopeptide repeat-containing protein, mitochondrial"/>
    <property type="match status" value="1"/>
</dbReference>
<dbReference type="PANTHER" id="PTHR47926">
    <property type="entry name" value="PENTATRICOPEPTIDE REPEAT-CONTAINING PROTEIN"/>
    <property type="match status" value="1"/>
</dbReference>
<dbReference type="AlphaFoldDB" id="D8TCL5"/>
<feature type="repeat" description="PPR" evidence="3">
    <location>
        <begin position="566"/>
        <end position="600"/>
    </location>
</feature>
<evidence type="ECO:0000256" key="1">
    <source>
        <dbReference type="ARBA" id="ARBA00022737"/>
    </source>
</evidence>
<dbReference type="InterPro" id="IPR032867">
    <property type="entry name" value="DYW_dom"/>
</dbReference>
<dbReference type="KEGG" id="smo:SELMODRAFT_136939"/>
<protein>
    <recommendedName>
        <fullName evidence="4">DYW domain-containing protein</fullName>
    </recommendedName>
</protein>
<evidence type="ECO:0000259" key="4">
    <source>
        <dbReference type="Pfam" id="PF14432"/>
    </source>
</evidence>
<dbReference type="HOGENOM" id="CLU_002706_37_8_1"/>
<keyword evidence="6" id="KW-1185">Reference proteome</keyword>
<feature type="repeat" description="PPR" evidence="3">
    <location>
        <begin position="256"/>
        <end position="290"/>
    </location>
</feature>
<organism evidence="6">
    <name type="scientific">Selaginella moellendorffii</name>
    <name type="common">Spikemoss</name>
    <dbReference type="NCBI Taxonomy" id="88036"/>
    <lineage>
        <taxon>Eukaryota</taxon>
        <taxon>Viridiplantae</taxon>
        <taxon>Streptophyta</taxon>
        <taxon>Embryophyta</taxon>
        <taxon>Tracheophyta</taxon>
        <taxon>Lycopodiopsida</taxon>
        <taxon>Selaginellales</taxon>
        <taxon>Selaginellaceae</taxon>
        <taxon>Selaginella</taxon>
    </lineage>
</organism>
<reference evidence="5 6" key="1">
    <citation type="journal article" date="2011" name="Science">
        <title>The Selaginella genome identifies genetic changes associated with the evolution of vascular plants.</title>
        <authorList>
            <person name="Banks J.A."/>
            <person name="Nishiyama T."/>
            <person name="Hasebe M."/>
            <person name="Bowman J.L."/>
            <person name="Gribskov M."/>
            <person name="dePamphilis C."/>
            <person name="Albert V.A."/>
            <person name="Aono N."/>
            <person name="Aoyama T."/>
            <person name="Ambrose B.A."/>
            <person name="Ashton N.W."/>
            <person name="Axtell M.J."/>
            <person name="Barker E."/>
            <person name="Barker M.S."/>
            <person name="Bennetzen J.L."/>
            <person name="Bonawitz N.D."/>
            <person name="Chapple C."/>
            <person name="Cheng C."/>
            <person name="Correa L.G."/>
            <person name="Dacre M."/>
            <person name="DeBarry J."/>
            <person name="Dreyer I."/>
            <person name="Elias M."/>
            <person name="Engstrom E.M."/>
            <person name="Estelle M."/>
            <person name="Feng L."/>
            <person name="Finet C."/>
            <person name="Floyd S.K."/>
            <person name="Frommer W.B."/>
            <person name="Fujita T."/>
            <person name="Gramzow L."/>
            <person name="Gutensohn M."/>
            <person name="Harholt J."/>
            <person name="Hattori M."/>
            <person name="Heyl A."/>
            <person name="Hirai T."/>
            <person name="Hiwatashi Y."/>
            <person name="Ishikawa M."/>
            <person name="Iwata M."/>
            <person name="Karol K.G."/>
            <person name="Koehler B."/>
            <person name="Kolukisaoglu U."/>
            <person name="Kubo M."/>
            <person name="Kurata T."/>
            <person name="Lalonde S."/>
            <person name="Li K."/>
            <person name="Li Y."/>
            <person name="Litt A."/>
            <person name="Lyons E."/>
            <person name="Manning G."/>
            <person name="Maruyama T."/>
            <person name="Michael T.P."/>
            <person name="Mikami K."/>
            <person name="Miyazaki S."/>
            <person name="Morinaga S."/>
            <person name="Murata T."/>
            <person name="Mueller-Roeber B."/>
            <person name="Nelson D.R."/>
            <person name="Obara M."/>
            <person name="Oguri Y."/>
            <person name="Olmstead R.G."/>
            <person name="Onodera N."/>
            <person name="Petersen B.L."/>
            <person name="Pils B."/>
            <person name="Prigge M."/>
            <person name="Rensing S.A."/>
            <person name="Riano-Pachon D.M."/>
            <person name="Roberts A.W."/>
            <person name="Sato Y."/>
            <person name="Scheller H.V."/>
            <person name="Schulz B."/>
            <person name="Schulz C."/>
            <person name="Shakirov E.V."/>
            <person name="Shibagaki N."/>
            <person name="Shinohara N."/>
            <person name="Shippen D.E."/>
            <person name="Soerensen I."/>
            <person name="Sotooka R."/>
            <person name="Sugimoto N."/>
            <person name="Sugita M."/>
            <person name="Sumikawa N."/>
            <person name="Tanurdzic M."/>
            <person name="Theissen G."/>
            <person name="Ulvskov P."/>
            <person name="Wakazuki S."/>
            <person name="Weng J.K."/>
            <person name="Willats W.W."/>
            <person name="Wipf D."/>
            <person name="Wolf P.G."/>
            <person name="Yang L."/>
            <person name="Zimmer A.D."/>
            <person name="Zhu Q."/>
            <person name="Mitros T."/>
            <person name="Hellsten U."/>
            <person name="Loque D."/>
            <person name="Otillar R."/>
            <person name="Salamov A."/>
            <person name="Schmutz J."/>
            <person name="Shapiro H."/>
            <person name="Lindquist E."/>
            <person name="Lucas S."/>
            <person name="Rokhsar D."/>
            <person name="Grigoriev I.V."/>
        </authorList>
    </citation>
    <scope>NUCLEOTIDE SEQUENCE [LARGE SCALE GENOMIC DNA]</scope>
</reference>